<proteinExistence type="predicted"/>
<dbReference type="Pfam" id="PF14908">
    <property type="entry name" value="HU-CCDC81_euk_1"/>
    <property type="match status" value="1"/>
</dbReference>
<evidence type="ECO:0000259" key="1">
    <source>
        <dbReference type="Pfam" id="PF14908"/>
    </source>
</evidence>
<evidence type="ECO:0008006" key="5">
    <source>
        <dbReference type="Google" id="ProtNLM"/>
    </source>
</evidence>
<protein>
    <recommendedName>
        <fullName evidence="5">CCDC81 HU domain-containing protein</fullName>
    </recommendedName>
</protein>
<evidence type="ECO:0000259" key="2">
    <source>
        <dbReference type="Pfam" id="PF18289"/>
    </source>
</evidence>
<dbReference type="InterPro" id="IPR028034">
    <property type="entry name" value="HU-CCDC81"/>
</dbReference>
<evidence type="ECO:0000313" key="4">
    <source>
        <dbReference type="Proteomes" id="UP000063063"/>
    </source>
</evidence>
<dbReference type="InterPro" id="IPR040673">
    <property type="entry name" value="CCDC81_HU_dom_2"/>
</dbReference>
<gene>
    <name evidence="3" type="ORF">LPMP_355230</name>
</gene>
<dbReference type="OrthoDB" id="269134at2759"/>
<sequence length="264" mass="29553">MTQSSSCSGRVCRCCYGEIAEVVTHVDGLYTLQTKRQGTAHQLNVIWRVLGEQLEEMLIKKRSAIVLDFLHASMKVQHITLFNNSTAIQLKPQLMLLPDFTSKFHLKNVLEMHDAHYHATVPNAVSYLTIASIAGTNRFVVEAAVKDSVREIGKYLQRNAASTLTIDIGVGFLEFKDRTYRMKWSPEFLARMKASVGAAEVVTPYDPPSMTVGGPTAPCRFQKGCTSENRLQSQIRDTVLAESRLTAAELNDGMGRSSYRRVHW</sequence>
<dbReference type="AlphaFoldDB" id="A0A088S375"/>
<reference evidence="3 4" key="1">
    <citation type="journal article" date="2015" name="Sci. Rep.">
        <title>The genome of Leishmania panamensis: insights into genomics of the L. (Viannia) subgenus.</title>
        <authorList>
            <person name="Llanes A."/>
            <person name="Restrepo C.M."/>
            <person name="Vecchio G.D."/>
            <person name="Anguizola F.J."/>
            <person name="Lleonart R."/>
        </authorList>
    </citation>
    <scope>NUCLEOTIDE SEQUENCE [LARGE SCALE GENOMIC DNA]</scope>
    <source>
        <strain evidence="3 4">MHOM/PA/94/PSC-1</strain>
    </source>
</reference>
<evidence type="ECO:0000313" key="3">
    <source>
        <dbReference type="EMBL" id="AIO02654.1"/>
    </source>
</evidence>
<dbReference type="GeneID" id="22579551"/>
<dbReference type="EMBL" id="CP009404">
    <property type="protein sequence ID" value="AIO02654.1"/>
    <property type="molecule type" value="Genomic_DNA"/>
</dbReference>
<organism evidence="3 4">
    <name type="scientific">Leishmania panamensis</name>
    <dbReference type="NCBI Taxonomy" id="5679"/>
    <lineage>
        <taxon>Eukaryota</taxon>
        <taxon>Discoba</taxon>
        <taxon>Euglenozoa</taxon>
        <taxon>Kinetoplastea</taxon>
        <taxon>Metakinetoplastina</taxon>
        <taxon>Trypanosomatida</taxon>
        <taxon>Trypanosomatidae</taxon>
        <taxon>Leishmaniinae</taxon>
        <taxon>Leishmania</taxon>
        <taxon>Leishmania guyanensis species complex</taxon>
    </lineage>
</organism>
<dbReference type="Proteomes" id="UP000063063">
    <property type="component" value="Chromosome 35"/>
</dbReference>
<accession>A0A088S375</accession>
<dbReference type="VEuPathDB" id="TriTrypDB:LPMP_355230"/>
<name>A0A088S375_LEIPA</name>
<feature type="domain" description="CCDC81 HU" evidence="2">
    <location>
        <begin position="125"/>
        <end position="195"/>
    </location>
</feature>
<feature type="domain" description="CCDC81 HU" evidence="1">
    <location>
        <begin position="22"/>
        <end position="108"/>
    </location>
</feature>
<dbReference type="KEGG" id="lpan:LPMP_355230"/>
<dbReference type="VEuPathDB" id="TriTrypDB:LPAL13_350060800"/>
<dbReference type="Pfam" id="PF18289">
    <property type="entry name" value="HU-CCDC81_euk_2"/>
    <property type="match status" value="1"/>
</dbReference>
<dbReference type="RefSeq" id="XP_010703454.1">
    <property type="nucleotide sequence ID" value="XM_010705152.1"/>
</dbReference>
<keyword evidence="4" id="KW-1185">Reference proteome</keyword>
<dbReference type="eggNOG" id="ENOG502RXMV">
    <property type="taxonomic scope" value="Eukaryota"/>
</dbReference>